<dbReference type="PRINTS" id="PR00463">
    <property type="entry name" value="EP450I"/>
</dbReference>
<dbReference type="OMA" id="GMDEEVW"/>
<protein>
    <recommendedName>
        <fullName evidence="16">Cytochrome P450</fullName>
    </recommendedName>
</protein>
<evidence type="ECO:0000256" key="5">
    <source>
        <dbReference type="ARBA" id="ARBA00022692"/>
    </source>
</evidence>
<dbReference type="PANTHER" id="PTHR24298">
    <property type="entry name" value="FLAVONOID 3'-MONOOXYGENASE-RELATED"/>
    <property type="match status" value="1"/>
</dbReference>
<evidence type="ECO:0000256" key="9">
    <source>
        <dbReference type="ARBA" id="ARBA00023004"/>
    </source>
</evidence>
<keyword evidence="6 12" id="KW-0479">Metal-binding</keyword>
<keyword evidence="10 13" id="KW-0503">Monooxygenase</keyword>
<dbReference type="Gene3D" id="1.10.630.10">
    <property type="entry name" value="Cytochrome P450"/>
    <property type="match status" value="1"/>
</dbReference>
<evidence type="ECO:0000256" key="8">
    <source>
        <dbReference type="ARBA" id="ARBA00023002"/>
    </source>
</evidence>
<evidence type="ECO:0000256" key="13">
    <source>
        <dbReference type="RuleBase" id="RU000461"/>
    </source>
</evidence>
<dbReference type="PRINTS" id="PR00385">
    <property type="entry name" value="P450"/>
</dbReference>
<organism evidence="14 15">
    <name type="scientific">Kalanchoe fedtschenkoi</name>
    <name type="common">Lavender scallops</name>
    <name type="synonym">South American air plant</name>
    <dbReference type="NCBI Taxonomy" id="63787"/>
    <lineage>
        <taxon>Eukaryota</taxon>
        <taxon>Viridiplantae</taxon>
        <taxon>Streptophyta</taxon>
        <taxon>Embryophyta</taxon>
        <taxon>Tracheophyta</taxon>
        <taxon>Spermatophyta</taxon>
        <taxon>Magnoliopsida</taxon>
        <taxon>eudicotyledons</taxon>
        <taxon>Gunneridae</taxon>
        <taxon>Pentapetalae</taxon>
        <taxon>Saxifragales</taxon>
        <taxon>Crassulaceae</taxon>
        <taxon>Kalanchoe</taxon>
    </lineage>
</organism>
<evidence type="ECO:0000256" key="10">
    <source>
        <dbReference type="ARBA" id="ARBA00023033"/>
    </source>
</evidence>
<evidence type="ECO:0000256" key="6">
    <source>
        <dbReference type="ARBA" id="ARBA00022723"/>
    </source>
</evidence>
<comment type="subcellular location">
    <subcellularLocation>
        <location evidence="2">Membrane</location>
        <topology evidence="2">Single-pass membrane protein</topology>
    </subcellularLocation>
</comment>
<dbReference type="CDD" id="cd11075">
    <property type="entry name" value="CYP77_89"/>
    <property type="match status" value="1"/>
</dbReference>
<dbReference type="InterPro" id="IPR017972">
    <property type="entry name" value="Cyt_P450_CS"/>
</dbReference>
<comment type="cofactor">
    <cofactor evidence="1 12">
        <name>heme</name>
        <dbReference type="ChEBI" id="CHEBI:30413"/>
    </cofactor>
</comment>
<dbReference type="Pfam" id="PF00067">
    <property type="entry name" value="p450"/>
    <property type="match status" value="1"/>
</dbReference>
<dbReference type="InterPro" id="IPR002401">
    <property type="entry name" value="Cyt_P450_E_grp-I"/>
</dbReference>
<keyword evidence="8 13" id="KW-0560">Oxidoreductase</keyword>
<dbReference type="InterPro" id="IPR001128">
    <property type="entry name" value="Cyt_P450"/>
</dbReference>
<sequence>MEVWFVVTVTLCICFLLRSFLALFSSKTRGGGRGGGLSLPPGPPSFPIITALSWMRKSFSQIEPIMRSLHRKYGPVVAVRVGSRVSVFVSDRSLAHKALVQNGAVFSDRPPAPPASKVVTANQHNISSAFYGPTWRLFRRNLTSEILHPSRVKSYSAARKWVLDILVHRLEQDPQAPGAAVVKVVDHFQYAMFCLLVFMCFGDGVSDEQIKQVERVQRDLLLTIGQYNILNFWPRLGKLVFRKRWAQLYRLKSNQEEVLIPLIRARREQAKSGDTRKVFSYVDSLLELELPEEKRRLTEEEMVSLCSEFLNAGTDTTSTALQWIMANLVKHQRIQDALVEEMKSQLGSLDGEIREEDLHKLPYLKAIILEGLRRHPPGHFVLPHAVSEDTTLNGHLIPKKGGTVNFMVAEMGWDPEVWEDPMEFKPERFLSSGKEGQEVEFDITGSKEIKMMPFGAGRRICPGYQLAMLHLEYFTANLVARFRWMAVDEVSLEEKQEFTMVMKHPLQARLELRK</sequence>
<evidence type="ECO:0008006" key="16">
    <source>
        <dbReference type="Google" id="ProtNLM"/>
    </source>
</evidence>
<dbReference type="Gramene" id="Kaladp0011s0026.1.v1.1">
    <property type="protein sequence ID" value="Kaladp0011s0026.1.v1.1.CDS.1"/>
    <property type="gene ID" value="Kaladp0011s0026.v1.1"/>
</dbReference>
<keyword evidence="5" id="KW-0812">Transmembrane</keyword>
<evidence type="ECO:0000256" key="12">
    <source>
        <dbReference type="PIRSR" id="PIRSR602401-1"/>
    </source>
</evidence>
<dbReference type="GO" id="GO:0016709">
    <property type="term" value="F:oxidoreductase activity, acting on paired donors, with incorporation or reduction of molecular oxygen, NAD(P)H as one donor, and incorporation of one atom of oxygen"/>
    <property type="evidence" value="ECO:0007669"/>
    <property type="project" value="TreeGrafter"/>
</dbReference>
<evidence type="ECO:0000256" key="2">
    <source>
        <dbReference type="ARBA" id="ARBA00004167"/>
    </source>
</evidence>
<evidence type="ECO:0000256" key="1">
    <source>
        <dbReference type="ARBA" id="ARBA00001971"/>
    </source>
</evidence>
<name>A0A7N0RFL6_KALFE</name>
<dbReference type="InterPro" id="IPR051103">
    <property type="entry name" value="Plant_metabolite_P450s"/>
</dbReference>
<feature type="binding site" description="axial binding residue" evidence="12">
    <location>
        <position position="461"/>
    </location>
    <ligand>
        <name>heme</name>
        <dbReference type="ChEBI" id="CHEBI:30413"/>
    </ligand>
    <ligandPart>
        <name>Fe</name>
        <dbReference type="ChEBI" id="CHEBI:18248"/>
    </ligandPart>
</feature>
<dbReference type="Proteomes" id="UP000594263">
    <property type="component" value="Unplaced"/>
</dbReference>
<keyword evidence="7" id="KW-1133">Transmembrane helix</keyword>
<dbReference type="FunFam" id="1.10.630.10:FF:000012">
    <property type="entry name" value="Cytochrome P450 family protein"/>
    <property type="match status" value="1"/>
</dbReference>
<accession>A0A7N0RFL6</accession>
<evidence type="ECO:0000313" key="14">
    <source>
        <dbReference type="EnsemblPlants" id="Kaladp0011s0026.1.v1.1.CDS.1"/>
    </source>
</evidence>
<keyword evidence="15" id="KW-1185">Reference proteome</keyword>
<dbReference type="InterPro" id="IPR036396">
    <property type="entry name" value="Cyt_P450_sf"/>
</dbReference>
<evidence type="ECO:0000256" key="11">
    <source>
        <dbReference type="ARBA" id="ARBA00023136"/>
    </source>
</evidence>
<dbReference type="EnsemblPlants" id="Kaladp0011s0026.1.v1.1">
    <property type="protein sequence ID" value="Kaladp0011s0026.1.v1.1.CDS.1"/>
    <property type="gene ID" value="Kaladp0011s0026.v1.1"/>
</dbReference>
<dbReference type="GO" id="GO:0005506">
    <property type="term" value="F:iron ion binding"/>
    <property type="evidence" value="ECO:0007669"/>
    <property type="project" value="InterPro"/>
</dbReference>
<dbReference type="PROSITE" id="PS00086">
    <property type="entry name" value="CYTOCHROME_P450"/>
    <property type="match status" value="1"/>
</dbReference>
<dbReference type="SUPFAM" id="SSF48264">
    <property type="entry name" value="Cytochrome P450"/>
    <property type="match status" value="1"/>
</dbReference>
<keyword evidence="9 12" id="KW-0408">Iron</keyword>
<dbReference type="GO" id="GO:0020037">
    <property type="term" value="F:heme binding"/>
    <property type="evidence" value="ECO:0007669"/>
    <property type="project" value="InterPro"/>
</dbReference>
<comment type="similarity">
    <text evidence="3 13">Belongs to the cytochrome P450 family.</text>
</comment>
<reference evidence="14" key="1">
    <citation type="submission" date="2021-01" db="UniProtKB">
        <authorList>
            <consortium name="EnsemblPlants"/>
        </authorList>
    </citation>
    <scope>IDENTIFICATION</scope>
</reference>
<dbReference type="AlphaFoldDB" id="A0A7N0RFL6"/>
<proteinExistence type="inferred from homology"/>
<keyword evidence="4 12" id="KW-0349">Heme</keyword>
<evidence type="ECO:0000256" key="3">
    <source>
        <dbReference type="ARBA" id="ARBA00010617"/>
    </source>
</evidence>
<evidence type="ECO:0000313" key="15">
    <source>
        <dbReference type="Proteomes" id="UP000594263"/>
    </source>
</evidence>
<keyword evidence="11" id="KW-0472">Membrane</keyword>
<dbReference type="PANTHER" id="PTHR24298:SF800">
    <property type="entry name" value="CYTOCHROME P450 89A2-RELATED"/>
    <property type="match status" value="1"/>
</dbReference>
<dbReference type="GO" id="GO:0016020">
    <property type="term" value="C:membrane"/>
    <property type="evidence" value="ECO:0007669"/>
    <property type="project" value="UniProtKB-SubCell"/>
</dbReference>
<evidence type="ECO:0000256" key="7">
    <source>
        <dbReference type="ARBA" id="ARBA00022989"/>
    </source>
</evidence>
<evidence type="ECO:0000256" key="4">
    <source>
        <dbReference type="ARBA" id="ARBA00022617"/>
    </source>
</evidence>